<name>A0A518H9G7_9BACT</name>
<evidence type="ECO:0000313" key="2">
    <source>
        <dbReference type="Proteomes" id="UP000317835"/>
    </source>
</evidence>
<gene>
    <name evidence="1" type="ORF">ElP_54300</name>
</gene>
<dbReference type="KEGG" id="tpla:ElP_54300"/>
<dbReference type="RefSeq" id="WP_145275370.1">
    <property type="nucleotide sequence ID" value="NZ_CP036426.1"/>
</dbReference>
<proteinExistence type="predicted"/>
<sequence>MRPSNITAGAGKLQHDIKALRAHWDRSREEWDDPVSRDFEARQLAPLEQAVAQALHGIDELNQFVLQMIKDLGPTE</sequence>
<organism evidence="1 2">
    <name type="scientific">Tautonia plasticadhaerens</name>
    <dbReference type="NCBI Taxonomy" id="2527974"/>
    <lineage>
        <taxon>Bacteria</taxon>
        <taxon>Pseudomonadati</taxon>
        <taxon>Planctomycetota</taxon>
        <taxon>Planctomycetia</taxon>
        <taxon>Isosphaerales</taxon>
        <taxon>Isosphaeraceae</taxon>
        <taxon>Tautonia</taxon>
    </lineage>
</organism>
<dbReference type="EMBL" id="CP036426">
    <property type="protein sequence ID" value="QDV37490.1"/>
    <property type="molecule type" value="Genomic_DNA"/>
</dbReference>
<keyword evidence="2" id="KW-1185">Reference proteome</keyword>
<reference evidence="1 2" key="1">
    <citation type="submission" date="2019-02" db="EMBL/GenBank/DDBJ databases">
        <title>Deep-cultivation of Planctomycetes and their phenomic and genomic characterization uncovers novel biology.</title>
        <authorList>
            <person name="Wiegand S."/>
            <person name="Jogler M."/>
            <person name="Boedeker C."/>
            <person name="Pinto D."/>
            <person name="Vollmers J."/>
            <person name="Rivas-Marin E."/>
            <person name="Kohn T."/>
            <person name="Peeters S.H."/>
            <person name="Heuer A."/>
            <person name="Rast P."/>
            <person name="Oberbeckmann S."/>
            <person name="Bunk B."/>
            <person name="Jeske O."/>
            <person name="Meyerdierks A."/>
            <person name="Storesund J.E."/>
            <person name="Kallscheuer N."/>
            <person name="Luecker S."/>
            <person name="Lage O.M."/>
            <person name="Pohl T."/>
            <person name="Merkel B.J."/>
            <person name="Hornburger P."/>
            <person name="Mueller R.-W."/>
            <person name="Bruemmer F."/>
            <person name="Labrenz M."/>
            <person name="Spormann A.M."/>
            <person name="Op den Camp H."/>
            <person name="Overmann J."/>
            <person name="Amann R."/>
            <person name="Jetten M.S.M."/>
            <person name="Mascher T."/>
            <person name="Medema M.H."/>
            <person name="Devos D.P."/>
            <person name="Kaster A.-K."/>
            <person name="Ovreas L."/>
            <person name="Rohde M."/>
            <person name="Galperin M.Y."/>
            <person name="Jogler C."/>
        </authorList>
    </citation>
    <scope>NUCLEOTIDE SEQUENCE [LARGE SCALE GENOMIC DNA]</scope>
    <source>
        <strain evidence="1 2">ElP</strain>
    </source>
</reference>
<dbReference type="OrthoDB" id="285317at2"/>
<dbReference type="Proteomes" id="UP000317835">
    <property type="component" value="Chromosome"/>
</dbReference>
<protein>
    <submittedName>
        <fullName evidence="1">Uncharacterized protein</fullName>
    </submittedName>
</protein>
<accession>A0A518H9G7</accession>
<evidence type="ECO:0000313" key="1">
    <source>
        <dbReference type="EMBL" id="QDV37490.1"/>
    </source>
</evidence>
<dbReference type="AlphaFoldDB" id="A0A518H9G7"/>